<evidence type="ECO:0000259" key="2">
    <source>
        <dbReference type="Pfam" id="PF01593"/>
    </source>
</evidence>
<dbReference type="GO" id="GO:0016491">
    <property type="term" value="F:oxidoreductase activity"/>
    <property type="evidence" value="ECO:0007669"/>
    <property type="project" value="InterPro"/>
</dbReference>
<feature type="domain" description="Amine oxidase" evidence="2">
    <location>
        <begin position="132"/>
        <end position="345"/>
    </location>
</feature>
<sequence>MFEQQKSPTPGGEPGRKPGVDTPSALKDVIVIGAGMAGVSAARVLTSRGLNITLVDKARGAGGRMSTRRHDEWRFDHGAQYFTARNPEFKRLVDTWIEARKVYSWTARIAVASRRGIKAAADSTERFIPVPGMNALCSDAARQLPDVRFGWKCVEATRDGDFWRLTSEDGHTLRTRALLLTLPPDQAAQLVGFKSIRRTARFVNMRPCWTLMTVFDRPLLADYDAAFVNSGPLSWICAQSARPGRPEDHAWVLQAGPEWSQRHLESDPESVTKQLLAAVQELPGRLDARPVHTRAHRWRYALAENPLHDGLITVDGHSLVLAGDWLCGSRVEGAWTSGACAARYIADSLAPDSRRAAHPSA</sequence>
<dbReference type="AlphaFoldDB" id="A0AAW9RAH4"/>
<reference evidence="3 4" key="1">
    <citation type="submission" date="2024-02" db="EMBL/GenBank/DDBJ databases">
        <title>A novel Wenzhouxiangellaceae bacterium, isolated from coastal sediments.</title>
        <authorList>
            <person name="Du Z.-J."/>
            <person name="Ye Y.-Q."/>
            <person name="Zhang X.-Y."/>
        </authorList>
    </citation>
    <scope>NUCLEOTIDE SEQUENCE [LARGE SCALE GENOMIC DNA]</scope>
    <source>
        <strain evidence="3 4">CH-27</strain>
    </source>
</reference>
<feature type="region of interest" description="Disordered" evidence="1">
    <location>
        <begin position="1"/>
        <end position="22"/>
    </location>
</feature>
<dbReference type="Gene3D" id="3.50.50.60">
    <property type="entry name" value="FAD/NAD(P)-binding domain"/>
    <property type="match status" value="1"/>
</dbReference>
<evidence type="ECO:0000256" key="1">
    <source>
        <dbReference type="SAM" id="MobiDB-lite"/>
    </source>
</evidence>
<dbReference type="Gene3D" id="3.90.660.10">
    <property type="match status" value="1"/>
</dbReference>
<organism evidence="3 4">
    <name type="scientific">Elongatibacter sediminis</name>
    <dbReference type="NCBI Taxonomy" id="3119006"/>
    <lineage>
        <taxon>Bacteria</taxon>
        <taxon>Pseudomonadati</taxon>
        <taxon>Pseudomonadota</taxon>
        <taxon>Gammaproteobacteria</taxon>
        <taxon>Chromatiales</taxon>
        <taxon>Wenzhouxiangellaceae</taxon>
        <taxon>Elongatibacter</taxon>
    </lineage>
</organism>
<dbReference type="InterPro" id="IPR036188">
    <property type="entry name" value="FAD/NAD-bd_sf"/>
</dbReference>
<protein>
    <submittedName>
        <fullName evidence="3">FAD-dependent oxidoreductase</fullName>
    </submittedName>
</protein>
<dbReference type="Proteomes" id="UP001359886">
    <property type="component" value="Unassembled WGS sequence"/>
</dbReference>
<gene>
    <name evidence="3" type="ORF">V3330_00470</name>
</gene>
<accession>A0AAW9RAH4</accession>
<dbReference type="PANTHER" id="PTHR16128:SF5">
    <property type="entry name" value="FAD_NAD(P)-BINDING OXIDOREDUCTASE FAMILY PROTEIN"/>
    <property type="match status" value="1"/>
</dbReference>
<dbReference type="InterPro" id="IPR002937">
    <property type="entry name" value="Amino_oxidase"/>
</dbReference>
<dbReference type="Pfam" id="PF13450">
    <property type="entry name" value="NAD_binding_8"/>
    <property type="match status" value="1"/>
</dbReference>
<dbReference type="EMBL" id="JAZHOG010000001">
    <property type="protein sequence ID" value="MEJ8566079.1"/>
    <property type="molecule type" value="Genomic_DNA"/>
</dbReference>
<comment type="caution">
    <text evidence="3">The sequence shown here is derived from an EMBL/GenBank/DDBJ whole genome shotgun (WGS) entry which is preliminary data.</text>
</comment>
<dbReference type="SUPFAM" id="SSF51905">
    <property type="entry name" value="FAD/NAD(P)-binding domain"/>
    <property type="match status" value="1"/>
</dbReference>
<keyword evidence="4" id="KW-1185">Reference proteome</keyword>
<dbReference type="RefSeq" id="WP_354693403.1">
    <property type="nucleotide sequence ID" value="NZ_JAZHOG010000001.1"/>
</dbReference>
<evidence type="ECO:0000313" key="3">
    <source>
        <dbReference type="EMBL" id="MEJ8566079.1"/>
    </source>
</evidence>
<proteinExistence type="predicted"/>
<dbReference type="Pfam" id="PF01593">
    <property type="entry name" value="Amino_oxidase"/>
    <property type="match status" value="1"/>
</dbReference>
<name>A0AAW9RAH4_9GAMM</name>
<dbReference type="PANTHER" id="PTHR16128">
    <property type="entry name" value="FAD/NAD(P)-BINDING OXIDOREDUCTASE FAMILY PROTEIN"/>
    <property type="match status" value="1"/>
</dbReference>
<evidence type="ECO:0000313" key="4">
    <source>
        <dbReference type="Proteomes" id="UP001359886"/>
    </source>
</evidence>